<proteinExistence type="predicted"/>
<name>A0A1H4LCG5_9PSED</name>
<feature type="domain" description="VOC" evidence="1">
    <location>
        <begin position="9"/>
        <end position="133"/>
    </location>
</feature>
<keyword evidence="3" id="KW-1185">Reference proteome</keyword>
<evidence type="ECO:0000259" key="1">
    <source>
        <dbReference type="PROSITE" id="PS51819"/>
    </source>
</evidence>
<dbReference type="PROSITE" id="PS51819">
    <property type="entry name" value="VOC"/>
    <property type="match status" value="1"/>
</dbReference>
<dbReference type="InterPro" id="IPR037523">
    <property type="entry name" value="VOC_core"/>
</dbReference>
<reference evidence="3" key="1">
    <citation type="submission" date="2016-10" db="EMBL/GenBank/DDBJ databases">
        <authorList>
            <person name="Varghese N."/>
            <person name="Submissions S."/>
        </authorList>
    </citation>
    <scope>NUCLEOTIDE SEQUENCE [LARGE SCALE GENOMIC DNA]</scope>
    <source>
        <strain evidence="3">DSM 9751</strain>
    </source>
</reference>
<dbReference type="PANTHER" id="PTHR34109:SF1">
    <property type="entry name" value="VOC DOMAIN-CONTAINING PROTEIN"/>
    <property type="match status" value="1"/>
</dbReference>
<sequence length="155" mass="16856">MSVKAIPEGFSGVTPYLGIKRAALAIEFYKQAFGAEESMRLDMPDGSVGHAELRIGGSAIMLGSPCEQTPMDSPDTHKTSVGLHLYVEDVDRSFARALAAGATEVSAVKDQFYGDRSGSLRDPFGHVWFLASRKEDLSAEEIARRAREMFQQQAG</sequence>
<dbReference type="EMBL" id="FNTJ01000001">
    <property type="protein sequence ID" value="SEB68470.1"/>
    <property type="molecule type" value="Genomic_DNA"/>
</dbReference>
<dbReference type="Proteomes" id="UP000198982">
    <property type="component" value="Unassembled WGS sequence"/>
</dbReference>
<dbReference type="SUPFAM" id="SSF54593">
    <property type="entry name" value="Glyoxalase/Bleomycin resistance protein/Dihydroxybiphenyl dioxygenase"/>
    <property type="match status" value="1"/>
</dbReference>
<protein>
    <submittedName>
        <fullName evidence="2">PhnB protein</fullName>
    </submittedName>
</protein>
<gene>
    <name evidence="2" type="ORF">SAMN05216178_1838</name>
</gene>
<dbReference type="AlphaFoldDB" id="A0A1H4LCG5"/>
<dbReference type="CDD" id="cd07246">
    <property type="entry name" value="VOC_like"/>
    <property type="match status" value="1"/>
</dbReference>
<accession>A0A1H4LCG5</accession>
<evidence type="ECO:0000313" key="2">
    <source>
        <dbReference type="EMBL" id="SEB68470.1"/>
    </source>
</evidence>
<dbReference type="InterPro" id="IPR029068">
    <property type="entry name" value="Glyas_Bleomycin-R_OHBP_Dase"/>
</dbReference>
<dbReference type="RefSeq" id="WP_092312367.1">
    <property type="nucleotide sequence ID" value="NZ_FNTJ01000001.1"/>
</dbReference>
<dbReference type="Pfam" id="PF00903">
    <property type="entry name" value="Glyoxalase"/>
    <property type="match status" value="1"/>
</dbReference>
<organism evidence="2 3">
    <name type="scientific">Pseudomonas saponiphila</name>
    <dbReference type="NCBI Taxonomy" id="556534"/>
    <lineage>
        <taxon>Bacteria</taxon>
        <taxon>Pseudomonadati</taxon>
        <taxon>Pseudomonadota</taxon>
        <taxon>Gammaproteobacteria</taxon>
        <taxon>Pseudomonadales</taxon>
        <taxon>Pseudomonadaceae</taxon>
        <taxon>Pseudomonas</taxon>
    </lineage>
</organism>
<evidence type="ECO:0000313" key="3">
    <source>
        <dbReference type="Proteomes" id="UP000198982"/>
    </source>
</evidence>
<dbReference type="Gene3D" id="3.30.720.120">
    <property type="match status" value="1"/>
</dbReference>
<dbReference type="PANTHER" id="PTHR34109">
    <property type="entry name" value="BNAUNNG04460D PROTEIN-RELATED"/>
    <property type="match status" value="1"/>
</dbReference>
<dbReference type="Gene3D" id="3.30.720.110">
    <property type="match status" value="1"/>
</dbReference>
<dbReference type="InterPro" id="IPR004360">
    <property type="entry name" value="Glyas_Fos-R_dOase_dom"/>
</dbReference>